<protein>
    <submittedName>
        <fullName evidence="2">Uncharacterized protein</fullName>
    </submittedName>
</protein>
<reference evidence="2 3" key="1">
    <citation type="submission" date="2018-08" db="EMBL/GenBank/DDBJ databases">
        <title>Genome and evolution of the arbuscular mycorrhizal fungus Diversispora epigaea (formerly Glomus versiforme) and its bacterial endosymbionts.</title>
        <authorList>
            <person name="Sun X."/>
            <person name="Fei Z."/>
            <person name="Harrison M."/>
        </authorList>
    </citation>
    <scope>NUCLEOTIDE SEQUENCE [LARGE SCALE GENOMIC DNA]</scope>
    <source>
        <strain evidence="2 3">IT104</strain>
    </source>
</reference>
<keyword evidence="3" id="KW-1185">Reference proteome</keyword>
<sequence>MYTYNALGNTTTSLNPFTIKDTIDITALAWNNVTEKTIKNCWKSTSILLYFSSDGIPTFSQNTVITRESTLTITNTITSRESTAIIDQENIFATTSHSTSQEGTATTHQKSSTINNLENSTTTIQNDIITINQYGTITEIQNSTITTLNENENEIQLARQEFLIEQRKELEKIQEKINRLVLSDLFIDCLGSCFTNPISADDKKISVEEFSEFSDNEMVQSVVKEILPSIEEETEETEEEIYLNKIPSTQEVVEAFDKVLPFFERPPENFKITKEEINWIRKLHRKTKTFHLNK</sequence>
<proteinExistence type="predicted"/>
<keyword evidence="1" id="KW-0175">Coiled coil</keyword>
<evidence type="ECO:0000313" key="3">
    <source>
        <dbReference type="Proteomes" id="UP000266861"/>
    </source>
</evidence>
<comment type="caution">
    <text evidence="2">The sequence shown here is derived from an EMBL/GenBank/DDBJ whole genome shotgun (WGS) entry which is preliminary data.</text>
</comment>
<dbReference type="OrthoDB" id="2444286at2759"/>
<dbReference type="AlphaFoldDB" id="A0A397JI05"/>
<organism evidence="2 3">
    <name type="scientific">Diversispora epigaea</name>
    <dbReference type="NCBI Taxonomy" id="1348612"/>
    <lineage>
        <taxon>Eukaryota</taxon>
        <taxon>Fungi</taxon>
        <taxon>Fungi incertae sedis</taxon>
        <taxon>Mucoromycota</taxon>
        <taxon>Glomeromycotina</taxon>
        <taxon>Glomeromycetes</taxon>
        <taxon>Diversisporales</taxon>
        <taxon>Diversisporaceae</taxon>
        <taxon>Diversispora</taxon>
    </lineage>
</organism>
<evidence type="ECO:0000256" key="1">
    <source>
        <dbReference type="SAM" id="Coils"/>
    </source>
</evidence>
<evidence type="ECO:0000313" key="2">
    <source>
        <dbReference type="EMBL" id="RHZ84240.1"/>
    </source>
</evidence>
<accession>A0A397JI05</accession>
<gene>
    <name evidence="2" type="ORF">Glove_84g15</name>
</gene>
<feature type="coiled-coil region" evidence="1">
    <location>
        <begin position="148"/>
        <end position="183"/>
    </location>
</feature>
<name>A0A397JI05_9GLOM</name>
<dbReference type="Proteomes" id="UP000266861">
    <property type="component" value="Unassembled WGS sequence"/>
</dbReference>
<dbReference type="EMBL" id="PQFF01000080">
    <property type="protein sequence ID" value="RHZ84240.1"/>
    <property type="molecule type" value="Genomic_DNA"/>
</dbReference>